<keyword evidence="2" id="KW-0614">Plasmid</keyword>
<dbReference type="RefSeq" id="WP_368502715.1">
    <property type="nucleotide sequence ID" value="NZ_CP162550.1"/>
</dbReference>
<name>A0AB39BMR7_9BACI</name>
<proteinExistence type="predicted"/>
<reference evidence="2" key="1">
    <citation type="submission" date="2024-07" db="EMBL/GenBank/DDBJ databases">
        <title>Identification and characteristics of an arsenic-resistant bacterial isolate, which belongs to a novel species.</title>
        <authorList>
            <person name="Juszczyk A."/>
            <person name="Kowalczyk A."/>
            <person name="Was K."/>
            <person name="Kosowicz W."/>
            <person name="Budzyn A."/>
            <person name="Latowski D."/>
        </authorList>
    </citation>
    <scope>NUCLEOTIDE SEQUENCE</scope>
    <source>
        <strain evidence="2">As8PL</strain>
        <plasmid evidence="2">unnamed</plasmid>
    </source>
</reference>
<dbReference type="EMBL" id="CP162550">
    <property type="protein sequence ID" value="XDI35098.1"/>
    <property type="molecule type" value="Genomic_DNA"/>
</dbReference>
<dbReference type="AlphaFoldDB" id="A0AB39BMR7"/>
<keyword evidence="1" id="KW-0175">Coiled coil</keyword>
<accession>A0AB39BMR7</accession>
<sequence>MIIIKPKILLAIGNEKYSDLVKGRLEPDFDCIEQYVYHHKYIHESIDQFKPNIVIFHEKYLKSEASNENESFKLWSDTIEIIRKRDDDIRIIMLCERPQGHPFLKLLITLNVLDIFNERVIDLTKVKEQLQEKPRYKNVSNLKLDSSQDIMESTNEEIEDLQAQLDAAETVEEKARINKEIEQKTNELRSLVENLNKKYSFINLKELNKQEEAKEKKEKKEKEKKEKKVIEKHIVKQEIKFQAQQTITEIVGVMVKPKVILVGGVDRRVGTTFFSHLLAAAINKYDVEVGYIENPYSEAYTYDRYFGEENAPKYVSSYSKRNINVSKRNEVFFDEELEFVWKTDSINWIVRNPTKEEKYVEEQLTSLDFAKTLLYLHTPIKIIDIGSDWDREAFKDLYDLADHIYVVSDMDLVTFDRFFSNNERLDLLESFNERVNVVFNKTTKKLEQSNAFATDFPFYYTYIPEVNSDDVYSSQQKGELVTNNRMVNKMMKPRLQSIIENILPKELIKKKSTKRSLLPKLKIEKA</sequence>
<geneLocation type="plasmid" evidence="2">
    <name>unnamed</name>
</geneLocation>
<protein>
    <submittedName>
        <fullName evidence="2">Coiled-coil domain-containing protein</fullName>
    </submittedName>
</protein>
<evidence type="ECO:0000313" key="2">
    <source>
        <dbReference type="EMBL" id="XDI35098.1"/>
    </source>
</evidence>
<evidence type="ECO:0000256" key="1">
    <source>
        <dbReference type="SAM" id="Coils"/>
    </source>
</evidence>
<organism evidence="2">
    <name type="scientific">Alkalihalophilus sp. As8PL</name>
    <dbReference type="NCBI Taxonomy" id="3237103"/>
    <lineage>
        <taxon>Bacteria</taxon>
        <taxon>Bacillati</taxon>
        <taxon>Bacillota</taxon>
        <taxon>Bacilli</taxon>
        <taxon>Bacillales</taxon>
        <taxon>Bacillaceae</taxon>
        <taxon>Alkalihalophilus</taxon>
    </lineage>
</organism>
<gene>
    <name evidence="2" type="ORF">AB3N04_01050</name>
</gene>
<feature type="coiled-coil region" evidence="1">
    <location>
        <begin position="113"/>
        <end position="233"/>
    </location>
</feature>